<dbReference type="PROSITE" id="PS00027">
    <property type="entry name" value="HOMEOBOX_1"/>
    <property type="match status" value="1"/>
</dbReference>
<dbReference type="GO" id="GO:0000978">
    <property type="term" value="F:RNA polymerase II cis-regulatory region sequence-specific DNA binding"/>
    <property type="evidence" value="ECO:0007669"/>
    <property type="project" value="TreeGrafter"/>
</dbReference>
<dbReference type="InterPro" id="IPR017970">
    <property type="entry name" value="Homeobox_CS"/>
</dbReference>
<dbReference type="GeneTree" id="ENSGT00940000161198"/>
<evidence type="ECO:0000256" key="6">
    <source>
        <dbReference type="PROSITE-ProRule" id="PRU00108"/>
    </source>
</evidence>
<dbReference type="CDD" id="cd00086">
    <property type="entry name" value="homeodomain"/>
    <property type="match status" value="1"/>
</dbReference>
<dbReference type="PROSITE" id="PS50071">
    <property type="entry name" value="HOMEOBOX_2"/>
    <property type="match status" value="1"/>
</dbReference>
<dbReference type="PANTHER" id="PTHR11211:SF15">
    <property type="entry name" value="IROQUOIS-CLASS HOMEODOMAIN PROTEIN IRX-2"/>
    <property type="match status" value="1"/>
</dbReference>
<dbReference type="Ensembl" id="ENSEBUT00000020613.1">
    <property type="protein sequence ID" value="ENSEBUP00000020037.1"/>
    <property type="gene ID" value="ENSEBUG00000012441.1"/>
</dbReference>
<dbReference type="Gene3D" id="1.10.10.60">
    <property type="entry name" value="Homeodomain-like"/>
    <property type="match status" value="1"/>
</dbReference>
<feature type="compositionally biased region" description="Low complexity" evidence="7">
    <location>
        <begin position="329"/>
        <end position="343"/>
    </location>
</feature>
<proteinExistence type="inferred from homology"/>
<reference evidence="9" key="1">
    <citation type="submission" date="2025-05" db="UniProtKB">
        <authorList>
            <consortium name="Ensembl"/>
        </authorList>
    </citation>
    <scope>IDENTIFICATION</scope>
</reference>
<dbReference type="GO" id="GO:0048468">
    <property type="term" value="P:cell development"/>
    <property type="evidence" value="ECO:0007669"/>
    <property type="project" value="TreeGrafter"/>
</dbReference>
<dbReference type="SMART" id="SM00389">
    <property type="entry name" value="HOX"/>
    <property type="match status" value="1"/>
</dbReference>
<dbReference type="GO" id="GO:0000981">
    <property type="term" value="F:DNA-binding transcription factor activity, RNA polymerase II-specific"/>
    <property type="evidence" value="ECO:0007669"/>
    <property type="project" value="InterPro"/>
</dbReference>
<dbReference type="InterPro" id="IPR008422">
    <property type="entry name" value="KN_HD"/>
</dbReference>
<dbReference type="FunFam" id="1.10.10.60:FF:000003">
    <property type="entry name" value="Iroquois-class homeobox protein IRX"/>
    <property type="match status" value="1"/>
</dbReference>
<dbReference type="InterPro" id="IPR001356">
    <property type="entry name" value="HD"/>
</dbReference>
<evidence type="ECO:0000256" key="2">
    <source>
        <dbReference type="ARBA" id="ARBA00008446"/>
    </source>
</evidence>
<dbReference type="Pfam" id="PF05920">
    <property type="entry name" value="Homeobox_KN"/>
    <property type="match status" value="1"/>
</dbReference>
<keyword evidence="5 6" id="KW-0539">Nucleus</keyword>
<evidence type="ECO:0000259" key="8">
    <source>
        <dbReference type="PROSITE" id="PS50071"/>
    </source>
</evidence>
<feature type="domain" description="Homeobox" evidence="8">
    <location>
        <begin position="130"/>
        <end position="187"/>
    </location>
</feature>
<feature type="DNA-binding region" description="Homeobox" evidence="6">
    <location>
        <begin position="132"/>
        <end position="188"/>
    </location>
</feature>
<dbReference type="GO" id="GO:0030182">
    <property type="term" value="P:neuron differentiation"/>
    <property type="evidence" value="ECO:0007669"/>
    <property type="project" value="TreeGrafter"/>
</dbReference>
<feature type="region of interest" description="Disordered" evidence="7">
    <location>
        <begin position="255"/>
        <end position="343"/>
    </location>
</feature>
<keyword evidence="3 6" id="KW-0238">DNA-binding</keyword>
<sequence>MSYPQGFLYQSSAPLALYPALSVPGAAGVAGSVPGVGTEIGRSGSAFSPYPSSVGFASTAASTTSPVYGAPFQYGAADPSPYTTYMGAAYDTQALAAGSLAYHAYGGPAHTLGPMAYQYGTAGLGDPAYRKNATRDATATLKAWLNEHRKNPYPTKGEKIMLAIITRMTLTQVSTWFANARRRLKKENKMTWVPKTRSEDEMEDGEDDNDESKEKSDEPIELEKSDDERDVFKDNLMEEEKSADNSVKSISAVTMQTAHSDDGSEHELLDSGNEGEGKREAEVSKSVGALPHVGSFITTSPVAGTEAPRLTHGSPILENSSTGQVQPQPAGAGSRASPSGSKPKLWSLAEMACTSDDNKNTNFVQSHHYQQQHKQQQQLLQQQIAQRGAILGPGFPIISSQPSGYYPCSSSAYFNRHYATAAPGYGSLGIRPAAGSNSLLYQTMLKAGHRVHPYVLSSATERVSHAPVAPLRLPHLGPSPTPPEGKHAVQDAKQVLLQDDEEDSNQ</sequence>
<evidence type="ECO:0000256" key="7">
    <source>
        <dbReference type="SAM" id="MobiDB-lite"/>
    </source>
</evidence>
<dbReference type="PANTHER" id="PTHR11211">
    <property type="entry name" value="IROQUOIS-CLASS HOMEODOMAIN PROTEIN IRX"/>
    <property type="match status" value="1"/>
</dbReference>
<dbReference type="AlphaFoldDB" id="A0A8C4QSV4"/>
<dbReference type="InterPro" id="IPR003893">
    <property type="entry name" value="Iroquois_homeo"/>
</dbReference>
<dbReference type="SMART" id="SM00548">
    <property type="entry name" value="IRO"/>
    <property type="match status" value="1"/>
</dbReference>
<evidence type="ECO:0000256" key="1">
    <source>
        <dbReference type="ARBA" id="ARBA00004123"/>
    </source>
</evidence>
<evidence type="ECO:0000313" key="10">
    <source>
        <dbReference type="Proteomes" id="UP000694388"/>
    </source>
</evidence>
<dbReference type="Ensembl" id="ENSEBUT00000020605.1">
    <property type="protein sequence ID" value="ENSEBUP00000020029.1"/>
    <property type="gene ID" value="ENSEBUG00000012441.1"/>
</dbReference>
<comment type="subcellular location">
    <subcellularLocation>
        <location evidence="1 6">Nucleus</location>
    </subcellularLocation>
</comment>
<dbReference type="GO" id="GO:0005634">
    <property type="term" value="C:nucleus"/>
    <property type="evidence" value="ECO:0007669"/>
    <property type="project" value="UniProtKB-SubCell"/>
</dbReference>
<feature type="compositionally biased region" description="Basic and acidic residues" evidence="7">
    <location>
        <begin position="212"/>
        <end position="231"/>
    </location>
</feature>
<dbReference type="SUPFAM" id="SSF46689">
    <property type="entry name" value="Homeodomain-like"/>
    <property type="match status" value="1"/>
</dbReference>
<feature type="region of interest" description="Disordered" evidence="7">
    <location>
        <begin position="470"/>
        <end position="490"/>
    </location>
</feature>
<evidence type="ECO:0000256" key="3">
    <source>
        <dbReference type="ARBA" id="ARBA00023125"/>
    </source>
</evidence>
<feature type="compositionally biased region" description="Acidic residues" evidence="7">
    <location>
        <begin position="200"/>
        <end position="211"/>
    </location>
</feature>
<feature type="compositionally biased region" description="Basic and acidic residues" evidence="7">
    <location>
        <begin position="259"/>
        <end position="283"/>
    </location>
</feature>
<organism evidence="9 10">
    <name type="scientific">Eptatretus burgeri</name>
    <name type="common">Inshore hagfish</name>
    <dbReference type="NCBI Taxonomy" id="7764"/>
    <lineage>
        <taxon>Eukaryota</taxon>
        <taxon>Metazoa</taxon>
        <taxon>Chordata</taxon>
        <taxon>Craniata</taxon>
        <taxon>Vertebrata</taxon>
        <taxon>Cyclostomata</taxon>
        <taxon>Myxini</taxon>
        <taxon>Myxiniformes</taxon>
        <taxon>Myxinidae</taxon>
        <taxon>Eptatretinae</taxon>
        <taxon>Eptatretus</taxon>
    </lineage>
</organism>
<feature type="compositionally biased region" description="Polar residues" evidence="7">
    <location>
        <begin position="317"/>
        <end position="327"/>
    </location>
</feature>
<dbReference type="InterPro" id="IPR009057">
    <property type="entry name" value="Homeodomain-like_sf"/>
</dbReference>
<comment type="similarity">
    <text evidence="2">Belongs to the TALE/IRO homeobox family.</text>
</comment>
<dbReference type="Proteomes" id="UP000694388">
    <property type="component" value="Unplaced"/>
</dbReference>
<name>A0A8C4QSV4_EPTBU</name>
<keyword evidence="4 6" id="KW-0371">Homeobox</keyword>
<evidence type="ECO:0000256" key="4">
    <source>
        <dbReference type="ARBA" id="ARBA00023155"/>
    </source>
</evidence>
<evidence type="ECO:0000256" key="5">
    <source>
        <dbReference type="ARBA" id="ARBA00023242"/>
    </source>
</evidence>
<protein>
    <submittedName>
        <fullName evidence="9">Iroquois homeobox 2a</fullName>
    </submittedName>
</protein>
<feature type="region of interest" description="Disordered" evidence="7">
    <location>
        <begin position="191"/>
        <end position="231"/>
    </location>
</feature>
<keyword evidence="10" id="KW-1185">Reference proteome</keyword>
<evidence type="ECO:0000313" key="9">
    <source>
        <dbReference type="Ensembl" id="ENSEBUP00000020029.1"/>
    </source>
</evidence>
<accession>A0A8C4QSV4</accession>